<accession>A0A7I9YQQ6</accession>
<keyword evidence="2" id="KW-1185">Reference proteome</keyword>
<protein>
    <recommendedName>
        <fullName evidence="3">ESX-1 secretion-associated protein</fullName>
    </recommendedName>
</protein>
<gene>
    <name evidence="1" type="ORF">MBOU_30510</name>
</gene>
<dbReference type="EMBL" id="BLKZ01000001">
    <property type="protein sequence ID" value="GFG91009.1"/>
    <property type="molecule type" value="Genomic_DNA"/>
</dbReference>
<evidence type="ECO:0000313" key="2">
    <source>
        <dbReference type="Proteomes" id="UP000465360"/>
    </source>
</evidence>
<comment type="caution">
    <text evidence="1">The sequence shown here is derived from an EMBL/GenBank/DDBJ whole genome shotgun (WGS) entry which is preliminary data.</text>
</comment>
<evidence type="ECO:0000313" key="1">
    <source>
        <dbReference type="EMBL" id="GFG91009.1"/>
    </source>
</evidence>
<name>A0A7I9YQQ6_MYCBU</name>
<dbReference type="AlphaFoldDB" id="A0A7I9YQQ6"/>
<evidence type="ECO:0008006" key="3">
    <source>
        <dbReference type="Google" id="ProtNLM"/>
    </source>
</evidence>
<organism evidence="1 2">
    <name type="scientific">Mycobacterium bourgelatii</name>
    <dbReference type="NCBI Taxonomy" id="1273442"/>
    <lineage>
        <taxon>Bacteria</taxon>
        <taxon>Bacillati</taxon>
        <taxon>Actinomycetota</taxon>
        <taxon>Actinomycetes</taxon>
        <taxon>Mycobacteriales</taxon>
        <taxon>Mycobacteriaceae</taxon>
        <taxon>Mycobacterium</taxon>
    </lineage>
</organism>
<dbReference type="Proteomes" id="UP000465360">
    <property type="component" value="Unassembled WGS sequence"/>
</dbReference>
<sequence length="101" mass="10645">MNQPMFMDIPKVLAFGEANDCLATEVTAACQPDPALVASIPAYGAAGAMFSVALTQYLARLQMSGEQLAGRYRAHASAIRVAAQSVAATDHQNAQAIPRPR</sequence>
<proteinExistence type="predicted"/>
<reference evidence="1 2" key="1">
    <citation type="journal article" date="2019" name="Emerg. Microbes Infect.">
        <title>Comprehensive subspecies identification of 175 nontuberculous mycobacteria species based on 7547 genomic profiles.</title>
        <authorList>
            <person name="Matsumoto Y."/>
            <person name="Kinjo T."/>
            <person name="Motooka D."/>
            <person name="Nabeya D."/>
            <person name="Jung N."/>
            <person name="Uechi K."/>
            <person name="Horii T."/>
            <person name="Iida T."/>
            <person name="Fujita J."/>
            <person name="Nakamura S."/>
        </authorList>
    </citation>
    <scope>NUCLEOTIDE SEQUENCE [LARGE SCALE GENOMIC DNA]</scope>
    <source>
        <strain evidence="1 2">JCM 30725</strain>
    </source>
</reference>
<dbReference type="RefSeq" id="WP_163713550.1">
    <property type="nucleotide sequence ID" value="NZ_BLKZ01000001.1"/>
</dbReference>